<keyword evidence="7" id="KW-1185">Reference proteome</keyword>
<dbReference type="Gene3D" id="1.10.10.60">
    <property type="entry name" value="Homeodomain-like"/>
    <property type="match status" value="2"/>
</dbReference>
<evidence type="ECO:0000256" key="4">
    <source>
        <dbReference type="PROSITE-ProRule" id="PRU00335"/>
    </source>
</evidence>
<dbReference type="PROSITE" id="PS50977">
    <property type="entry name" value="HTH_TETR_2"/>
    <property type="match status" value="2"/>
</dbReference>
<evidence type="ECO:0000256" key="1">
    <source>
        <dbReference type="ARBA" id="ARBA00023015"/>
    </source>
</evidence>
<dbReference type="PANTHER" id="PTHR30055">
    <property type="entry name" value="HTH-TYPE TRANSCRIPTIONAL REGULATOR RUTR"/>
    <property type="match status" value="1"/>
</dbReference>
<dbReference type="InterPro" id="IPR041490">
    <property type="entry name" value="KstR2_TetR_C"/>
</dbReference>
<gene>
    <name evidence="6" type="ORF">SSDG_00863</name>
</gene>
<sequence length="396" mass="43709">MWRVTAVNRPPSRRPRNRKALILAAAIDCFQRSGYQATEMKDIAAAVGITAAALYHHFRSKQELLGAALLDSSDHLWRTVAAAEAEGLESLLRLLTSFSLDHRSYSIVWYREIRHLSSEHRDEVRQRQQRISGTLGKALQSSRPDLGPTETALISWAVMAALGSPSYHRIELPRPRFEELLLGLGRAMTQVRLSPTDAPAPRTGPRLRPVSRREALLTAAVTLFTERGYQAVSMEDVGAAVGVSRLSVYNYFPSKADLLSAVLHRVSEEKWATLNRSLAQSETEEEALRRIVRSYAESTVLDRGSGAMLLVSELAHIPSADRDALLRLQVDYVAEWVALFLGCRPTLSQSEAGILVNAVLVMLSVLPRLPLLSQRDDLAGPLAELALTILDVPAPS</sequence>
<keyword evidence="1" id="KW-0805">Transcription regulation</keyword>
<dbReference type="InterPro" id="IPR001647">
    <property type="entry name" value="HTH_TetR"/>
</dbReference>
<feature type="DNA-binding region" description="H-T-H motif" evidence="4">
    <location>
        <begin position="233"/>
        <end position="252"/>
    </location>
</feature>
<evidence type="ECO:0000259" key="5">
    <source>
        <dbReference type="PROSITE" id="PS50977"/>
    </source>
</evidence>
<proteinExistence type="predicted"/>
<name>B5H6T4_STRE2</name>
<dbReference type="GO" id="GO:0045892">
    <property type="term" value="P:negative regulation of DNA-templated transcription"/>
    <property type="evidence" value="ECO:0007669"/>
    <property type="project" value="UniProtKB-ARBA"/>
</dbReference>
<feature type="DNA-binding region" description="H-T-H motif" evidence="4">
    <location>
        <begin position="39"/>
        <end position="58"/>
    </location>
</feature>
<keyword evidence="3" id="KW-0804">Transcription</keyword>
<dbReference type="eggNOG" id="COG1309">
    <property type="taxonomic scope" value="Bacteria"/>
</dbReference>
<dbReference type="EMBL" id="CM000950">
    <property type="protein sequence ID" value="EDY62545.1"/>
    <property type="molecule type" value="Genomic_DNA"/>
</dbReference>
<evidence type="ECO:0000256" key="2">
    <source>
        <dbReference type="ARBA" id="ARBA00023125"/>
    </source>
</evidence>
<dbReference type="PANTHER" id="PTHR30055:SF234">
    <property type="entry name" value="HTH-TYPE TRANSCRIPTIONAL REGULATOR BETI"/>
    <property type="match status" value="1"/>
</dbReference>
<organism evidence="6 7">
    <name type="scientific">Streptomyces pristinaespiralis (strain ATCC 25486 / DSM 40338 / CBS 914.69 / JCM 4507 / KCC S-0507 / NBRC 13074 / NRRL 2958 / 5647)</name>
    <dbReference type="NCBI Taxonomy" id="457429"/>
    <lineage>
        <taxon>Bacteria</taxon>
        <taxon>Bacillati</taxon>
        <taxon>Actinomycetota</taxon>
        <taxon>Actinomycetes</taxon>
        <taxon>Kitasatosporales</taxon>
        <taxon>Streptomycetaceae</taxon>
        <taxon>Streptomyces</taxon>
    </lineage>
</organism>
<dbReference type="AlphaFoldDB" id="B5H6T4"/>
<dbReference type="PRINTS" id="PR00455">
    <property type="entry name" value="HTHTETR"/>
</dbReference>
<evidence type="ECO:0000313" key="6">
    <source>
        <dbReference type="EMBL" id="EDY62545.1"/>
    </source>
</evidence>
<reference evidence="7" key="1">
    <citation type="submission" date="2008-02" db="EMBL/GenBank/DDBJ databases">
        <authorList>
            <consortium name="The Broad Institute Genome Sequencing Platform"/>
            <person name="Fischbach M."/>
            <person name="Ward D."/>
            <person name="Young S."/>
            <person name="Jaffe D."/>
            <person name="Gnerre S."/>
            <person name="Berlin A."/>
            <person name="Heiman D."/>
            <person name="Hepburn T."/>
            <person name="Sykes S."/>
            <person name="Alvarado L."/>
            <person name="Kodira C.D."/>
            <person name="Straight P."/>
            <person name="Clardy J."/>
            <person name="Hung D."/>
            <person name="Kolter R."/>
            <person name="Mekalanos J."/>
            <person name="Walker S."/>
            <person name="Walsh C.T."/>
            <person name="Lander E."/>
            <person name="Galagan J."/>
            <person name="Nusbaum C."/>
            <person name="Birren B."/>
        </authorList>
    </citation>
    <scope>NUCLEOTIDE SEQUENCE [LARGE SCALE GENOMIC DNA]</scope>
    <source>
        <strain evidence="7">ATCC 25486 / DSM 40338 / CBS 914.69 / JCM 4507 / NBRC 13074 / NRRL 2958 / 5647</strain>
    </source>
</reference>
<dbReference type="HOGENOM" id="CLU_055812_0_0_11"/>
<dbReference type="InterPro" id="IPR009057">
    <property type="entry name" value="Homeodomain-like_sf"/>
</dbReference>
<feature type="domain" description="HTH tetR-type" evidence="5">
    <location>
        <begin position="210"/>
        <end position="270"/>
    </location>
</feature>
<dbReference type="Proteomes" id="UP000002805">
    <property type="component" value="Chromosome"/>
</dbReference>
<protein>
    <submittedName>
        <fullName evidence="6">TetR family transcriptional regulator</fullName>
    </submittedName>
</protein>
<dbReference type="Gene3D" id="1.10.357.10">
    <property type="entry name" value="Tetracycline Repressor, domain 2"/>
    <property type="match status" value="2"/>
</dbReference>
<dbReference type="Pfam" id="PF00440">
    <property type="entry name" value="TetR_N"/>
    <property type="match status" value="2"/>
</dbReference>
<dbReference type="Pfam" id="PF17932">
    <property type="entry name" value="TetR_C_24"/>
    <property type="match status" value="1"/>
</dbReference>
<keyword evidence="2 4" id="KW-0238">DNA-binding</keyword>
<evidence type="ECO:0000313" key="7">
    <source>
        <dbReference type="Proteomes" id="UP000002805"/>
    </source>
</evidence>
<accession>B5H6T4</accession>
<feature type="domain" description="HTH tetR-type" evidence="5">
    <location>
        <begin position="16"/>
        <end position="76"/>
    </location>
</feature>
<dbReference type="GO" id="GO:0000976">
    <property type="term" value="F:transcription cis-regulatory region binding"/>
    <property type="evidence" value="ECO:0007669"/>
    <property type="project" value="TreeGrafter"/>
</dbReference>
<dbReference type="GO" id="GO:0003700">
    <property type="term" value="F:DNA-binding transcription factor activity"/>
    <property type="evidence" value="ECO:0007669"/>
    <property type="project" value="TreeGrafter"/>
</dbReference>
<reference evidence="7" key="2">
    <citation type="submission" date="2009-10" db="EMBL/GenBank/DDBJ databases">
        <title>The genome sequence of Streptomyces pristinaespiralis strain ATCC 25486.</title>
        <authorList>
            <consortium name="The Broad Institute Genome Sequencing Platform"/>
            <consortium name="Broad Institute Microbial Sequencing Center"/>
            <person name="Fischbach M."/>
            <person name="Godfrey P."/>
            <person name="Ward D."/>
            <person name="Young S."/>
            <person name="Zeng Q."/>
            <person name="Koehrsen M."/>
            <person name="Alvarado L."/>
            <person name="Berlin A.M."/>
            <person name="Bochicchio J."/>
            <person name="Borenstein D."/>
            <person name="Chapman S.B."/>
            <person name="Chen Z."/>
            <person name="Engels R."/>
            <person name="Freedman E."/>
            <person name="Gellesch M."/>
            <person name="Goldberg J."/>
            <person name="Griggs A."/>
            <person name="Gujja S."/>
            <person name="Heilman E.R."/>
            <person name="Heiman D.I."/>
            <person name="Hepburn T.A."/>
            <person name="Howarth C."/>
            <person name="Jen D."/>
            <person name="Larson L."/>
            <person name="Lewis B."/>
            <person name="Mehta T."/>
            <person name="Park D."/>
            <person name="Pearson M."/>
            <person name="Richards J."/>
            <person name="Roberts A."/>
            <person name="Saif S."/>
            <person name="Shea T.D."/>
            <person name="Shenoy N."/>
            <person name="Sisk P."/>
            <person name="Stolte C."/>
            <person name="Sykes S.N."/>
            <person name="Thomson T."/>
            <person name="Walk T."/>
            <person name="White J."/>
            <person name="Yandava C."/>
            <person name="Straight P."/>
            <person name="Clardy J."/>
            <person name="Hung D."/>
            <person name="Kolter R."/>
            <person name="Mekalanos J."/>
            <person name="Walker S."/>
            <person name="Walsh C.T."/>
            <person name="Wieland-Brown L.C."/>
            <person name="Haas B."/>
            <person name="Nusbaum C."/>
            <person name="Birren B."/>
        </authorList>
    </citation>
    <scope>NUCLEOTIDE SEQUENCE [LARGE SCALE GENOMIC DNA]</scope>
    <source>
        <strain evidence="7">ATCC 25486 / DSM 40338 / CBS 914.69 / JCM 4507 / NBRC 13074 / NRRL 2958 / 5647</strain>
    </source>
</reference>
<dbReference type="FunFam" id="1.10.10.60:FF:000141">
    <property type="entry name" value="TetR family transcriptional regulator"/>
    <property type="match status" value="1"/>
</dbReference>
<evidence type="ECO:0000256" key="3">
    <source>
        <dbReference type="ARBA" id="ARBA00023163"/>
    </source>
</evidence>
<dbReference type="SUPFAM" id="SSF46689">
    <property type="entry name" value="Homeodomain-like"/>
    <property type="match status" value="2"/>
</dbReference>
<dbReference type="InterPro" id="IPR050109">
    <property type="entry name" value="HTH-type_TetR-like_transc_reg"/>
</dbReference>